<gene>
    <name evidence="2" type="ORF">BK699_18140</name>
</gene>
<dbReference type="PROSITE" id="PS50943">
    <property type="entry name" value="HTH_CROC1"/>
    <property type="match status" value="1"/>
</dbReference>
<proteinExistence type="predicted"/>
<dbReference type="RefSeq" id="WP_000484935.1">
    <property type="nucleotide sequence ID" value="NZ_NFCF01000076.1"/>
</dbReference>
<dbReference type="EMBL" id="NFCF01000076">
    <property type="protein sequence ID" value="OTW47095.1"/>
    <property type="molecule type" value="Genomic_DNA"/>
</dbReference>
<dbReference type="InterPro" id="IPR009492">
    <property type="entry name" value="TniQ"/>
</dbReference>
<comment type="caution">
    <text evidence="2">The sequence shown here is derived from an EMBL/GenBank/DDBJ whole genome shotgun (WGS) entry which is preliminary data.</text>
</comment>
<reference evidence="2 3" key="1">
    <citation type="submission" date="2016-10" db="EMBL/GenBank/DDBJ databases">
        <title>Comparative genomics of Bacillus thuringiensis reveals a path to pathogens against multiple invertebrate hosts.</title>
        <authorList>
            <person name="Zheng J."/>
            <person name="Gao Q."/>
            <person name="Liu H."/>
            <person name="Peng D."/>
            <person name="Ruan L."/>
            <person name="Sun M."/>
        </authorList>
    </citation>
    <scope>NUCLEOTIDE SEQUENCE [LARGE SCALE GENOMIC DNA]</scope>
    <source>
        <strain evidence="2">BGSC 4AC1</strain>
    </source>
</reference>
<feature type="domain" description="HTH cro/C1-type" evidence="1">
    <location>
        <begin position="240"/>
        <end position="282"/>
    </location>
</feature>
<dbReference type="Pfam" id="PF06527">
    <property type="entry name" value="TniQ"/>
    <property type="match status" value="1"/>
</dbReference>
<evidence type="ECO:0000313" key="3">
    <source>
        <dbReference type="Proteomes" id="UP000195152"/>
    </source>
</evidence>
<evidence type="ECO:0000313" key="2">
    <source>
        <dbReference type="EMBL" id="OTW47095.1"/>
    </source>
</evidence>
<dbReference type="Proteomes" id="UP000195152">
    <property type="component" value="Unassembled WGS sequence"/>
</dbReference>
<protein>
    <recommendedName>
        <fullName evidence="1">HTH cro/C1-type domain-containing protein</fullName>
    </recommendedName>
</protein>
<organism evidence="2 3">
    <name type="scientific">Bacillus thuringiensis serovar mexicanensis</name>
    <dbReference type="NCBI Taxonomy" id="180868"/>
    <lineage>
        <taxon>Bacteria</taxon>
        <taxon>Bacillati</taxon>
        <taxon>Bacillota</taxon>
        <taxon>Bacilli</taxon>
        <taxon>Bacillales</taxon>
        <taxon>Bacillaceae</taxon>
        <taxon>Bacillus</taxon>
        <taxon>Bacillus cereus group</taxon>
    </lineage>
</organism>
<sequence length="433" mass="50949">MFQDLTRSRLYGLCPKGINTPFVESLLSYLIRLAEVHAVHLGDLLAYEIAPILEKQYLLNSIERGGNRFYDGARTINGIGKNAEDMITTLEYLTSIKKLEKLTLSKFKEVFIVRNLIRKSLAWCPKCLNELMEKGLLYYPLIWSLTTYNVCINHKIYLEETCPTCNKVIPFLHRKSRIGICPYCQSHLFNSLNTLQFTDHKDYYTSRNVEILFRENSFSIHTLYKNLFLILQSGFNGNVKQFATYIGVPKTTAWGWLNKSTIPPLNKILDIAYIFNIPIQTLYKECEKIKITPDVLVNDINEKTEKRDRCTLSNEKIITYLNEISKEQDDVKTIIDIAIDLKCSTKFLYTNFPEECKKISERNHQIQAEKRSLYMSNLKEQIQEVCYNYFLQDVFPTRKLLEQELKLPFLFKNRQLKEYFYQVRLELEKQFNI</sequence>
<evidence type="ECO:0000259" key="1">
    <source>
        <dbReference type="PROSITE" id="PS50943"/>
    </source>
</evidence>
<accession>A0A242W6J3</accession>
<dbReference type="InterPro" id="IPR010982">
    <property type="entry name" value="Lambda_DNA-bd_dom_sf"/>
</dbReference>
<name>A0A242W6J3_BACTU</name>
<dbReference type="Gene3D" id="1.10.260.40">
    <property type="entry name" value="lambda repressor-like DNA-binding domains"/>
    <property type="match status" value="1"/>
</dbReference>
<dbReference type="InterPro" id="IPR001387">
    <property type="entry name" value="Cro/C1-type_HTH"/>
</dbReference>
<dbReference type="GO" id="GO:0003677">
    <property type="term" value="F:DNA binding"/>
    <property type="evidence" value="ECO:0007669"/>
    <property type="project" value="InterPro"/>
</dbReference>
<dbReference type="AlphaFoldDB" id="A0A242W6J3"/>